<dbReference type="PROSITE" id="PS51186">
    <property type="entry name" value="GNAT"/>
    <property type="match status" value="1"/>
</dbReference>
<dbReference type="SUPFAM" id="SSF52540">
    <property type="entry name" value="P-loop containing nucleoside triphosphate hydrolases"/>
    <property type="match status" value="2"/>
</dbReference>
<reference evidence="3" key="2">
    <citation type="submission" date="2024-10" db="UniProtKB">
        <authorList>
            <consortium name="EnsemblProtists"/>
        </authorList>
    </citation>
    <scope>IDENTIFICATION</scope>
</reference>
<dbReference type="Pfam" id="PF13508">
    <property type="entry name" value="Acetyltransf_7"/>
    <property type="match status" value="1"/>
</dbReference>
<evidence type="ECO:0000313" key="3">
    <source>
        <dbReference type="EnsemblProtists" id="EOD07451"/>
    </source>
</evidence>
<protein>
    <recommendedName>
        <fullName evidence="2">N-acetyltransferase domain-containing protein</fullName>
    </recommendedName>
</protein>
<dbReference type="InterPro" id="IPR027417">
    <property type="entry name" value="P-loop_NTPase"/>
</dbReference>
<dbReference type="OMA" id="LEPCANE"/>
<evidence type="ECO:0000256" key="1">
    <source>
        <dbReference type="SAM" id="MobiDB-lite"/>
    </source>
</evidence>
<keyword evidence="4" id="KW-1185">Reference proteome</keyword>
<dbReference type="EnsemblProtists" id="EOD07451">
    <property type="protein sequence ID" value="EOD07451"/>
    <property type="gene ID" value="EMIHUDRAFT_106499"/>
</dbReference>
<dbReference type="Proteomes" id="UP000013827">
    <property type="component" value="Unassembled WGS sequence"/>
</dbReference>
<organism evidence="3 4">
    <name type="scientific">Emiliania huxleyi (strain CCMP1516)</name>
    <dbReference type="NCBI Taxonomy" id="280463"/>
    <lineage>
        <taxon>Eukaryota</taxon>
        <taxon>Haptista</taxon>
        <taxon>Haptophyta</taxon>
        <taxon>Prymnesiophyceae</taxon>
        <taxon>Isochrysidales</taxon>
        <taxon>Noelaerhabdaceae</taxon>
        <taxon>Emiliania</taxon>
    </lineage>
</organism>
<dbReference type="GeneID" id="17253601"/>
<dbReference type="PaxDb" id="2903-EOD07451"/>
<dbReference type="KEGG" id="ehx:EMIHUDRAFT_106499"/>
<dbReference type="SUPFAM" id="SSF55729">
    <property type="entry name" value="Acyl-CoA N-acyltransferases (Nat)"/>
    <property type="match status" value="1"/>
</dbReference>
<evidence type="ECO:0000313" key="4">
    <source>
        <dbReference type="Proteomes" id="UP000013827"/>
    </source>
</evidence>
<dbReference type="InterPro" id="IPR000182">
    <property type="entry name" value="GNAT_dom"/>
</dbReference>
<accession>A0A0D3I866</accession>
<feature type="compositionally biased region" description="Pro residues" evidence="1">
    <location>
        <begin position="820"/>
        <end position="832"/>
    </location>
</feature>
<dbReference type="GO" id="GO:0016747">
    <property type="term" value="F:acyltransferase activity, transferring groups other than amino-acyl groups"/>
    <property type="evidence" value="ECO:0007669"/>
    <property type="project" value="InterPro"/>
</dbReference>
<dbReference type="eggNOG" id="ENOG502S4FQ">
    <property type="taxonomic scope" value="Eukaryota"/>
</dbReference>
<dbReference type="Gene3D" id="3.40.50.300">
    <property type="entry name" value="P-loop containing nucleotide triphosphate hydrolases"/>
    <property type="match status" value="2"/>
</dbReference>
<feature type="compositionally biased region" description="Low complexity" evidence="1">
    <location>
        <begin position="833"/>
        <end position="844"/>
    </location>
</feature>
<evidence type="ECO:0000259" key="2">
    <source>
        <dbReference type="PROSITE" id="PS51186"/>
    </source>
</evidence>
<dbReference type="AlphaFoldDB" id="A0A0D3I866"/>
<feature type="domain" description="N-acetyltransferase" evidence="2">
    <location>
        <begin position="533"/>
        <end position="700"/>
    </location>
</feature>
<proteinExistence type="predicted"/>
<feature type="region of interest" description="Disordered" evidence="1">
    <location>
        <begin position="490"/>
        <end position="509"/>
    </location>
</feature>
<dbReference type="CDD" id="cd04301">
    <property type="entry name" value="NAT_SF"/>
    <property type="match status" value="1"/>
</dbReference>
<dbReference type="RefSeq" id="XP_005759880.1">
    <property type="nucleotide sequence ID" value="XM_005759823.1"/>
</dbReference>
<feature type="region of interest" description="Disordered" evidence="1">
    <location>
        <begin position="659"/>
        <end position="692"/>
    </location>
</feature>
<dbReference type="Gene3D" id="3.40.630.30">
    <property type="match status" value="1"/>
</dbReference>
<feature type="compositionally biased region" description="Basic and acidic residues" evidence="1">
    <location>
        <begin position="663"/>
        <end position="679"/>
    </location>
</feature>
<sequence length="876" mass="90815">MLQPANAESSADLTANAAAPSGELDFTSRLPSAWRVGAIIGGTGSGKTRAIEALRAAGLVDATAPYEWPTDSAIVSAIAASHLVRQAAGKGTLASVWSQQVNAGPPESVCAELAMGRLGCVGLNSLPVWLRPYQALSNGQRARASIAVSLTSRTAVDDFGSTVDAQNASVCAAGIARSVRRKGLHSVVVASVHTELLPWLGADWVLFPATGALHINPNPGAKPAVLVRYDEEVTDAAFVAGLSRPVAPPPLERATRTCAAAAIFGQTGAAPPQRFVSKVRVDAATEAAAVAFEIRFDGTSAEFVVPALPPLPPEWRIGLLVGESGSGKSSLLRTMRPDAGAAFAALGGEGDDSAAWPADAPAASALRGGASAVAAFGGSAIAAAAQSRPFGALSRGERTVVALARLCEEAGGESHEGSGAEPTVADEFTSFVDRSTAAAAAAATRAAWLRRGSGRLVCASVHEDVLPALLPDWSFDLKTRKLTVYSWDPRDLLRPTPAPPPTPSPAQVHPEPASLFAPPAVEVLVRQTMKQPNELEVARKAGDREAVDYKLRLWDRFKAHHYMDSGLNPAATCAVARWGRTPVGFVATMPQPGRFGFDPRLLCREHRLVVLPEFQGLGIGSRLSDATAARFVRRGKRYTSRSGHLTLRVHRERSPLWKAPDWQGEHGRKAADKGMGFEKKGRKVPASAAAGADADAKDRTLFSFEYVGTKEEQAESRAAAAAGLDKTASSPAATSASGTAAALSAGAAIAATPGAAGKRSASAEAPDLPLAKRAAGVASDPVDLEDESQRAAPPARSAKQVGLAAFFSCAGPGSASAPAVPAPSRPRPPLLPRPAASSPAAAPAPKKEPGQRKVYKCSQCHKPKKGCGCERKSKSK</sequence>
<reference evidence="4" key="1">
    <citation type="journal article" date="2013" name="Nature">
        <title>Pan genome of the phytoplankton Emiliania underpins its global distribution.</title>
        <authorList>
            <person name="Read B.A."/>
            <person name="Kegel J."/>
            <person name="Klute M.J."/>
            <person name="Kuo A."/>
            <person name="Lefebvre S.C."/>
            <person name="Maumus F."/>
            <person name="Mayer C."/>
            <person name="Miller J."/>
            <person name="Monier A."/>
            <person name="Salamov A."/>
            <person name="Young J."/>
            <person name="Aguilar M."/>
            <person name="Claverie J.M."/>
            <person name="Frickenhaus S."/>
            <person name="Gonzalez K."/>
            <person name="Herman E.K."/>
            <person name="Lin Y.C."/>
            <person name="Napier J."/>
            <person name="Ogata H."/>
            <person name="Sarno A.F."/>
            <person name="Shmutz J."/>
            <person name="Schroeder D."/>
            <person name="de Vargas C."/>
            <person name="Verret F."/>
            <person name="von Dassow P."/>
            <person name="Valentin K."/>
            <person name="Van de Peer Y."/>
            <person name="Wheeler G."/>
            <person name="Dacks J.B."/>
            <person name="Delwiche C.F."/>
            <person name="Dyhrman S.T."/>
            <person name="Glockner G."/>
            <person name="John U."/>
            <person name="Richards T."/>
            <person name="Worden A.Z."/>
            <person name="Zhang X."/>
            <person name="Grigoriev I.V."/>
            <person name="Allen A.E."/>
            <person name="Bidle K."/>
            <person name="Borodovsky M."/>
            <person name="Bowler C."/>
            <person name="Brownlee C."/>
            <person name="Cock J.M."/>
            <person name="Elias M."/>
            <person name="Gladyshev V.N."/>
            <person name="Groth M."/>
            <person name="Guda C."/>
            <person name="Hadaegh A."/>
            <person name="Iglesias-Rodriguez M.D."/>
            <person name="Jenkins J."/>
            <person name="Jones B.M."/>
            <person name="Lawson T."/>
            <person name="Leese F."/>
            <person name="Lindquist E."/>
            <person name="Lobanov A."/>
            <person name="Lomsadze A."/>
            <person name="Malik S.B."/>
            <person name="Marsh M.E."/>
            <person name="Mackinder L."/>
            <person name="Mock T."/>
            <person name="Mueller-Roeber B."/>
            <person name="Pagarete A."/>
            <person name="Parker M."/>
            <person name="Probert I."/>
            <person name="Quesneville H."/>
            <person name="Raines C."/>
            <person name="Rensing S.A."/>
            <person name="Riano-Pachon D.M."/>
            <person name="Richier S."/>
            <person name="Rokitta S."/>
            <person name="Shiraiwa Y."/>
            <person name="Soanes D.M."/>
            <person name="van der Giezen M."/>
            <person name="Wahlund T.M."/>
            <person name="Williams B."/>
            <person name="Wilson W."/>
            <person name="Wolfe G."/>
            <person name="Wurch L.L."/>
        </authorList>
    </citation>
    <scope>NUCLEOTIDE SEQUENCE</scope>
</reference>
<feature type="region of interest" description="Disordered" evidence="1">
    <location>
        <begin position="812"/>
        <end position="855"/>
    </location>
</feature>
<dbReference type="InterPro" id="IPR016181">
    <property type="entry name" value="Acyl_CoA_acyltransferase"/>
</dbReference>
<feature type="region of interest" description="Disordered" evidence="1">
    <location>
        <begin position="774"/>
        <end position="797"/>
    </location>
</feature>
<dbReference type="HOGENOM" id="CLU_328304_0_0_1"/>
<name>A0A0D3I866_EMIH1</name>